<dbReference type="PATRIC" id="fig|270498.16.peg.1406"/>
<keyword evidence="8 10" id="KW-0139">CF(1)</keyword>
<dbReference type="GO" id="GO:0042777">
    <property type="term" value="P:proton motive force-driven plasma membrane ATP synthesis"/>
    <property type="evidence" value="ECO:0007669"/>
    <property type="project" value="UniProtKB-UniRule"/>
</dbReference>
<evidence type="ECO:0000256" key="2">
    <source>
        <dbReference type="ARBA" id="ARBA00004170"/>
    </source>
</evidence>
<dbReference type="STRING" id="270498.CHK_1287"/>
<dbReference type="GO" id="GO:0005886">
    <property type="term" value="C:plasma membrane"/>
    <property type="evidence" value="ECO:0007669"/>
    <property type="project" value="UniProtKB-SubCell"/>
</dbReference>
<protein>
    <recommendedName>
        <fullName evidence="10">ATP synthase gamma chain</fullName>
    </recommendedName>
    <alternativeName>
        <fullName evidence="10">ATP synthase F1 sector gamma subunit</fullName>
    </alternativeName>
    <alternativeName>
        <fullName evidence="10">F-ATPase gamma subunit</fullName>
    </alternativeName>
</protein>
<dbReference type="InterPro" id="IPR000131">
    <property type="entry name" value="ATP_synth_F1_gsu"/>
</dbReference>
<evidence type="ECO:0000256" key="9">
    <source>
        <dbReference type="ARBA" id="ARBA00023310"/>
    </source>
</evidence>
<organism evidence="11 12">
    <name type="scientific">Christensenella hongkongensis</name>
    <dbReference type="NCBI Taxonomy" id="270498"/>
    <lineage>
        <taxon>Bacteria</taxon>
        <taxon>Bacillati</taxon>
        <taxon>Bacillota</taxon>
        <taxon>Clostridia</taxon>
        <taxon>Christensenellales</taxon>
        <taxon>Christensenellaceae</taxon>
        <taxon>Christensenella</taxon>
    </lineage>
</organism>
<keyword evidence="10" id="KW-1003">Cell membrane</keyword>
<evidence type="ECO:0000256" key="3">
    <source>
        <dbReference type="ARBA" id="ARBA00007681"/>
    </source>
</evidence>
<evidence type="ECO:0000313" key="12">
    <source>
        <dbReference type="Proteomes" id="UP000034076"/>
    </source>
</evidence>
<dbReference type="EMBL" id="LAYJ01000087">
    <property type="protein sequence ID" value="KKI51240.1"/>
    <property type="molecule type" value="Genomic_DNA"/>
</dbReference>
<dbReference type="CDD" id="cd12151">
    <property type="entry name" value="F1-ATPase_gamma"/>
    <property type="match status" value="1"/>
</dbReference>
<name>A0A0M2NLW1_9FIRM</name>
<dbReference type="InterPro" id="IPR035968">
    <property type="entry name" value="ATP_synth_F1_ATPase_gsu"/>
</dbReference>
<comment type="subunit">
    <text evidence="10">F-type ATPases have 2 components, CF(1) - the catalytic core - and CF(0) - the membrane proton channel. CF(1) has five subunits: alpha(3), beta(3), gamma(1), delta(1), epsilon(1). CF(0) has three main subunits: a, b and c.</text>
</comment>
<comment type="similarity">
    <text evidence="3 10">Belongs to the ATPase gamma chain family.</text>
</comment>
<evidence type="ECO:0000256" key="7">
    <source>
        <dbReference type="ARBA" id="ARBA00023136"/>
    </source>
</evidence>
<dbReference type="PANTHER" id="PTHR11693">
    <property type="entry name" value="ATP SYNTHASE GAMMA CHAIN"/>
    <property type="match status" value="1"/>
</dbReference>
<dbReference type="GO" id="GO:0045259">
    <property type="term" value="C:proton-transporting ATP synthase complex"/>
    <property type="evidence" value="ECO:0007669"/>
    <property type="project" value="UniProtKB-KW"/>
</dbReference>
<comment type="caution">
    <text evidence="11">The sequence shown here is derived from an EMBL/GenBank/DDBJ whole genome shotgun (WGS) entry which is preliminary data.</text>
</comment>
<dbReference type="SUPFAM" id="SSF52943">
    <property type="entry name" value="ATP synthase (F1-ATPase), gamma subunit"/>
    <property type="match status" value="1"/>
</dbReference>
<evidence type="ECO:0000313" key="11">
    <source>
        <dbReference type="EMBL" id="KKI51240.1"/>
    </source>
</evidence>
<dbReference type="GO" id="GO:0005524">
    <property type="term" value="F:ATP binding"/>
    <property type="evidence" value="ECO:0007669"/>
    <property type="project" value="UniProtKB-UniRule"/>
</dbReference>
<keyword evidence="11" id="KW-0378">Hydrolase</keyword>
<dbReference type="Proteomes" id="UP000034076">
    <property type="component" value="Unassembled WGS sequence"/>
</dbReference>
<evidence type="ECO:0000256" key="5">
    <source>
        <dbReference type="ARBA" id="ARBA00022781"/>
    </source>
</evidence>
<dbReference type="Gene3D" id="3.40.1380.10">
    <property type="match status" value="1"/>
</dbReference>
<evidence type="ECO:0000256" key="6">
    <source>
        <dbReference type="ARBA" id="ARBA00023065"/>
    </source>
</evidence>
<dbReference type="GO" id="GO:0016787">
    <property type="term" value="F:hydrolase activity"/>
    <property type="evidence" value="ECO:0007669"/>
    <property type="project" value="UniProtKB-KW"/>
</dbReference>
<dbReference type="NCBIfam" id="TIGR01146">
    <property type="entry name" value="ATPsyn_F1gamma"/>
    <property type="match status" value="1"/>
</dbReference>
<dbReference type="OrthoDB" id="9812769at2"/>
<dbReference type="Gene3D" id="1.10.287.80">
    <property type="entry name" value="ATP synthase, gamma subunit, helix hairpin domain"/>
    <property type="match status" value="1"/>
</dbReference>
<dbReference type="Pfam" id="PF00231">
    <property type="entry name" value="ATP-synt"/>
    <property type="match status" value="1"/>
</dbReference>
<accession>A0A0M2NLW1</accession>
<gene>
    <name evidence="10" type="primary">atpG</name>
    <name evidence="11" type="ORF">CHK_1287</name>
</gene>
<evidence type="ECO:0000256" key="10">
    <source>
        <dbReference type="HAMAP-Rule" id="MF_00815"/>
    </source>
</evidence>
<dbReference type="HAMAP" id="MF_00815">
    <property type="entry name" value="ATP_synth_gamma_bact"/>
    <property type="match status" value="1"/>
</dbReference>
<keyword evidence="12" id="KW-1185">Reference proteome</keyword>
<sequence>MSNTADVKSSIRAINDTSKITKAMKLISTSKMQKAIARYDANLLYFNRVRSALKDILVHSHDLHHTFLEKHEKGFPAYIVIAADKGLCGGYNHNILNFAYDFMKEGEKFVITIGQEARAFFERKKVPIDVEYLHISQNPTLYEARNLAADLSKMYRSSEMNEVYLIYTRYYSSVKQVPTALKLLPVEMSEFDDIETELDYENEMNYHPSPNKVFDVLVPQYIIGLIYGALIQAFASENSARMVAMDSSTKNAEEMLGKLNIALNRARQQAITMEITEIVGAMDALT</sequence>
<dbReference type="PANTHER" id="PTHR11693:SF22">
    <property type="entry name" value="ATP SYNTHASE SUBUNIT GAMMA, MITOCHONDRIAL"/>
    <property type="match status" value="1"/>
</dbReference>
<reference evidence="11 12" key="1">
    <citation type="submission" date="2015-04" db="EMBL/GenBank/DDBJ databases">
        <title>Draft genome sequence of bacteremic isolate Catabacter hongkongensis type strain HKU16T.</title>
        <authorList>
            <person name="Lau S.K."/>
            <person name="Teng J.L."/>
            <person name="Huang Y."/>
            <person name="Curreem S.O."/>
            <person name="Tsui S.K."/>
            <person name="Woo P.C."/>
        </authorList>
    </citation>
    <scope>NUCLEOTIDE SEQUENCE [LARGE SCALE GENOMIC DNA]</scope>
    <source>
        <strain evidence="11 12">HKU16</strain>
    </source>
</reference>
<evidence type="ECO:0000256" key="8">
    <source>
        <dbReference type="ARBA" id="ARBA00023196"/>
    </source>
</evidence>
<dbReference type="RefSeq" id="WP_046443193.1">
    <property type="nucleotide sequence ID" value="NZ_CAUERS010000006.1"/>
</dbReference>
<keyword evidence="9 10" id="KW-0066">ATP synthesis</keyword>
<keyword evidence="7 10" id="KW-0472">Membrane</keyword>
<keyword evidence="5 10" id="KW-0375">Hydrogen ion transport</keyword>
<evidence type="ECO:0000256" key="1">
    <source>
        <dbReference type="ARBA" id="ARBA00003456"/>
    </source>
</evidence>
<dbReference type="AlphaFoldDB" id="A0A0M2NLW1"/>
<comment type="function">
    <text evidence="1 10">Produces ATP from ADP in the presence of a proton gradient across the membrane. The gamma chain is believed to be important in regulating ATPase activity and the flow of protons through the CF(0) complex.</text>
</comment>
<evidence type="ECO:0000256" key="4">
    <source>
        <dbReference type="ARBA" id="ARBA00022448"/>
    </source>
</evidence>
<comment type="subcellular location">
    <subcellularLocation>
        <location evidence="10">Cell membrane</location>
        <topology evidence="10">Peripheral membrane protein</topology>
    </subcellularLocation>
    <subcellularLocation>
        <location evidence="2">Membrane</location>
        <topology evidence="2">Peripheral membrane protein</topology>
    </subcellularLocation>
</comment>
<dbReference type="GO" id="GO:0046933">
    <property type="term" value="F:proton-transporting ATP synthase activity, rotational mechanism"/>
    <property type="evidence" value="ECO:0007669"/>
    <property type="project" value="UniProtKB-UniRule"/>
</dbReference>
<keyword evidence="4 10" id="KW-0813">Transport</keyword>
<dbReference type="PRINTS" id="PR00126">
    <property type="entry name" value="ATPASEGAMMA"/>
</dbReference>
<proteinExistence type="inferred from homology"/>
<keyword evidence="6 10" id="KW-0406">Ion transport</keyword>